<dbReference type="OrthoDB" id="7991969at2759"/>
<dbReference type="Proteomes" id="UP000299102">
    <property type="component" value="Unassembled WGS sequence"/>
</dbReference>
<evidence type="ECO:0000256" key="1">
    <source>
        <dbReference type="SAM" id="MobiDB-lite"/>
    </source>
</evidence>
<dbReference type="EMBL" id="BGZK01000998">
    <property type="protein sequence ID" value="GBP68010.1"/>
    <property type="molecule type" value="Genomic_DNA"/>
</dbReference>
<feature type="domain" description="MADF" evidence="2">
    <location>
        <begin position="10"/>
        <end position="105"/>
    </location>
</feature>
<organism evidence="3 4">
    <name type="scientific">Eumeta variegata</name>
    <name type="common">Bagworm moth</name>
    <name type="synonym">Eumeta japonica</name>
    <dbReference type="NCBI Taxonomy" id="151549"/>
    <lineage>
        <taxon>Eukaryota</taxon>
        <taxon>Metazoa</taxon>
        <taxon>Ecdysozoa</taxon>
        <taxon>Arthropoda</taxon>
        <taxon>Hexapoda</taxon>
        <taxon>Insecta</taxon>
        <taxon>Pterygota</taxon>
        <taxon>Neoptera</taxon>
        <taxon>Endopterygota</taxon>
        <taxon>Lepidoptera</taxon>
        <taxon>Glossata</taxon>
        <taxon>Ditrysia</taxon>
        <taxon>Tineoidea</taxon>
        <taxon>Psychidae</taxon>
        <taxon>Oiketicinae</taxon>
        <taxon>Eumeta</taxon>
    </lineage>
</organism>
<feature type="compositionally biased region" description="Basic residues" evidence="1">
    <location>
        <begin position="139"/>
        <end position="152"/>
    </location>
</feature>
<protein>
    <recommendedName>
        <fullName evidence="2">MADF domain-containing protein</fullName>
    </recommendedName>
</protein>
<dbReference type="Pfam" id="PF10545">
    <property type="entry name" value="MADF_DNA_bdg"/>
    <property type="match status" value="1"/>
</dbReference>
<sequence length="176" mass="20619">MKWTNALTLKFVKIYFKRDVLWDPANPVYSLNFIREAAYADVIAEFEAATSKTLTIKEILKKLKELNLIYLKETYKMLQKARSGEIYKPSPVWFKEMDKHLKDLPSTHRTLCMKAEELRDMHGSNKVKKSHKTDPKSVTKMKKGRRHTSKSSKKFEDFEDDTSDYISTISTLFTLN</sequence>
<dbReference type="AlphaFoldDB" id="A0A4C1XXU4"/>
<reference evidence="3 4" key="1">
    <citation type="journal article" date="2019" name="Commun. Biol.">
        <title>The bagworm genome reveals a unique fibroin gene that provides high tensile strength.</title>
        <authorList>
            <person name="Kono N."/>
            <person name="Nakamura H."/>
            <person name="Ohtoshi R."/>
            <person name="Tomita M."/>
            <person name="Numata K."/>
            <person name="Arakawa K."/>
        </authorList>
    </citation>
    <scope>NUCLEOTIDE SEQUENCE [LARGE SCALE GENOMIC DNA]</scope>
</reference>
<dbReference type="PANTHER" id="PTHR21505">
    <property type="entry name" value="MADF DOMAIN-CONTAINING PROTEIN-RELATED"/>
    <property type="match status" value="1"/>
</dbReference>
<dbReference type="InterPro" id="IPR006578">
    <property type="entry name" value="MADF-dom"/>
</dbReference>
<evidence type="ECO:0000259" key="2">
    <source>
        <dbReference type="PROSITE" id="PS51029"/>
    </source>
</evidence>
<gene>
    <name evidence="3" type="ORF">EVAR_57984_1</name>
</gene>
<evidence type="ECO:0000313" key="3">
    <source>
        <dbReference type="EMBL" id="GBP68010.1"/>
    </source>
</evidence>
<dbReference type="PROSITE" id="PS51029">
    <property type="entry name" value="MADF"/>
    <property type="match status" value="1"/>
</dbReference>
<name>A0A4C1XXU4_EUMVA</name>
<keyword evidence="4" id="KW-1185">Reference proteome</keyword>
<dbReference type="PANTHER" id="PTHR21505:SF8">
    <property type="entry name" value="DPT-YFP REPRESSOR BY OVEREXPRESSION, ISOFORM D-RELATED"/>
    <property type="match status" value="1"/>
</dbReference>
<proteinExistence type="predicted"/>
<evidence type="ECO:0000313" key="4">
    <source>
        <dbReference type="Proteomes" id="UP000299102"/>
    </source>
</evidence>
<accession>A0A4C1XXU4</accession>
<feature type="region of interest" description="Disordered" evidence="1">
    <location>
        <begin position="122"/>
        <end position="156"/>
    </location>
</feature>
<comment type="caution">
    <text evidence="3">The sequence shown here is derived from an EMBL/GenBank/DDBJ whole genome shotgun (WGS) entry which is preliminary data.</text>
</comment>